<accession>A0ABT9V9M7</accession>
<dbReference type="InterPro" id="IPR015813">
    <property type="entry name" value="Pyrv/PenolPyrv_kinase-like_dom"/>
</dbReference>
<evidence type="ECO:0000256" key="13">
    <source>
        <dbReference type="ARBA" id="ARBA00023317"/>
    </source>
</evidence>
<keyword evidence="6 14" id="KW-0808">Transferase</keyword>
<dbReference type="InterPro" id="IPR011037">
    <property type="entry name" value="Pyrv_Knase-like_insert_dom_sf"/>
</dbReference>
<dbReference type="InterPro" id="IPR015793">
    <property type="entry name" value="Pyrv_Knase_brl"/>
</dbReference>
<keyword evidence="13 16" id="KW-0670">Pyruvate</keyword>
<dbReference type="EC" id="2.7.1.40" evidence="4 14"/>
<evidence type="ECO:0000256" key="3">
    <source>
        <dbReference type="ARBA" id="ARBA00008663"/>
    </source>
</evidence>
<dbReference type="InterPro" id="IPR040442">
    <property type="entry name" value="Pyrv_kinase-like_dom_sf"/>
</dbReference>
<dbReference type="EMBL" id="JAUSTU010000033">
    <property type="protein sequence ID" value="MDQ0157647.1"/>
    <property type="molecule type" value="Genomic_DNA"/>
</dbReference>
<evidence type="ECO:0000313" key="16">
    <source>
        <dbReference type="EMBL" id="MDQ0157647.1"/>
    </source>
</evidence>
<dbReference type="SUPFAM" id="SSF50800">
    <property type="entry name" value="PK beta-barrel domain-like"/>
    <property type="match status" value="1"/>
</dbReference>
<evidence type="ECO:0000256" key="12">
    <source>
        <dbReference type="ARBA" id="ARBA00023152"/>
    </source>
</evidence>
<evidence type="ECO:0000256" key="1">
    <source>
        <dbReference type="ARBA" id="ARBA00001958"/>
    </source>
</evidence>
<keyword evidence="17" id="KW-1185">Reference proteome</keyword>
<dbReference type="RefSeq" id="WP_307152100.1">
    <property type="nucleotide sequence ID" value="NZ_JAUSTU010000033.1"/>
</dbReference>
<evidence type="ECO:0000256" key="8">
    <source>
        <dbReference type="ARBA" id="ARBA00022741"/>
    </source>
</evidence>
<evidence type="ECO:0000256" key="4">
    <source>
        <dbReference type="ARBA" id="ARBA00012142"/>
    </source>
</evidence>
<proteinExistence type="inferred from homology"/>
<keyword evidence="11 14" id="KW-0460">Magnesium</keyword>
<dbReference type="Proteomes" id="UP001231362">
    <property type="component" value="Unassembled WGS sequence"/>
</dbReference>
<dbReference type="InterPro" id="IPR001697">
    <property type="entry name" value="Pyr_Knase"/>
</dbReference>
<comment type="caution">
    <text evidence="16">The sequence shown here is derived from an EMBL/GenBank/DDBJ whole genome shotgun (WGS) entry which is preliminary data.</text>
</comment>
<evidence type="ECO:0000256" key="2">
    <source>
        <dbReference type="ARBA" id="ARBA00004997"/>
    </source>
</evidence>
<evidence type="ECO:0000256" key="5">
    <source>
        <dbReference type="ARBA" id="ARBA00018587"/>
    </source>
</evidence>
<reference evidence="16 17" key="1">
    <citation type="submission" date="2023-07" db="EMBL/GenBank/DDBJ databases">
        <title>Genomic Encyclopedia of Type Strains, Phase IV (KMG-IV): sequencing the most valuable type-strain genomes for metagenomic binning, comparative biology and taxonomic classification.</title>
        <authorList>
            <person name="Goeker M."/>
        </authorList>
    </citation>
    <scope>NUCLEOTIDE SEQUENCE [LARGE SCALE GENOMIC DNA]</scope>
    <source>
        <strain evidence="16 17">DSM 23948</strain>
    </source>
</reference>
<comment type="pathway">
    <text evidence="2 14">Carbohydrate degradation; glycolysis; pyruvate from D-glyceraldehyde 3-phosphate: step 5/5.</text>
</comment>
<dbReference type="PANTHER" id="PTHR11817">
    <property type="entry name" value="PYRUVATE KINASE"/>
    <property type="match status" value="1"/>
</dbReference>
<keyword evidence="9 14" id="KW-0418">Kinase</keyword>
<dbReference type="InterPro" id="IPR015806">
    <property type="entry name" value="Pyrv_Knase_insert_dom_sf"/>
</dbReference>
<protein>
    <recommendedName>
        <fullName evidence="5 14">Pyruvate kinase</fullName>
        <ecNumber evidence="4 14">2.7.1.40</ecNumber>
    </recommendedName>
</protein>
<dbReference type="Gene3D" id="3.20.20.60">
    <property type="entry name" value="Phosphoenolpyruvate-binding domains"/>
    <property type="match status" value="1"/>
</dbReference>
<evidence type="ECO:0000313" key="17">
    <source>
        <dbReference type="Proteomes" id="UP001231362"/>
    </source>
</evidence>
<evidence type="ECO:0000256" key="6">
    <source>
        <dbReference type="ARBA" id="ARBA00022679"/>
    </source>
</evidence>
<dbReference type="Gene3D" id="2.40.33.10">
    <property type="entry name" value="PK beta-barrel domain-like"/>
    <property type="match status" value="1"/>
</dbReference>
<name>A0ABT9V9M7_9BACL</name>
<evidence type="ECO:0000256" key="14">
    <source>
        <dbReference type="RuleBase" id="RU000504"/>
    </source>
</evidence>
<keyword evidence="12 14" id="KW-0324">Glycolysis</keyword>
<keyword evidence="8" id="KW-0547">Nucleotide-binding</keyword>
<dbReference type="GO" id="GO:0016301">
    <property type="term" value="F:kinase activity"/>
    <property type="evidence" value="ECO:0007669"/>
    <property type="project" value="UniProtKB-KW"/>
</dbReference>
<dbReference type="Pfam" id="PF00224">
    <property type="entry name" value="PK"/>
    <property type="match status" value="1"/>
</dbReference>
<dbReference type="GO" id="GO:0004743">
    <property type="term" value="F:pyruvate kinase activity"/>
    <property type="evidence" value="ECO:0007669"/>
    <property type="project" value="UniProtKB-EC"/>
</dbReference>
<evidence type="ECO:0000256" key="7">
    <source>
        <dbReference type="ARBA" id="ARBA00022723"/>
    </source>
</evidence>
<organism evidence="16 17">
    <name type="scientific">Anoxybacillus andreesenii</name>
    <dbReference type="NCBI Taxonomy" id="1325932"/>
    <lineage>
        <taxon>Bacteria</taxon>
        <taxon>Bacillati</taxon>
        <taxon>Bacillota</taxon>
        <taxon>Bacilli</taxon>
        <taxon>Bacillales</taxon>
        <taxon>Anoxybacillaceae</taxon>
        <taxon>Anoxybacillus</taxon>
    </lineage>
</organism>
<dbReference type="SUPFAM" id="SSF51621">
    <property type="entry name" value="Phosphoenolpyruvate/pyruvate domain"/>
    <property type="match status" value="1"/>
</dbReference>
<evidence type="ECO:0000256" key="9">
    <source>
        <dbReference type="ARBA" id="ARBA00022777"/>
    </source>
</evidence>
<sequence>MSNPEKNKLRNQLIEICHEIESTVKIKGLNIHSSPSEKGKQNLLAFLAFRRFVSEDLEKDLIRHGLTSSHHLHPHVCFSLNKMIDNLSSEKNKPQPLTPAIEPDEAASIKENRKMALLGTNIEINDKAIMVTLDQSMIKNPEILTELLRAGMTIARINCAHDGPEIWRQLVSRIREIEAANEEGSRCKIYMDLPGPKIRITELKKDNPDFPISEKGGKIKLKKHSVIRIYRSKRIPDFLQVEAPSFAINLPKALANVKYGDRVFIDDGKVTARIVNTELNFVEAKIIRTHKNLVELKVGKGINLPDSLTYLNLPALTERDIEYLPIVCELADIIGLSFVHQPRDIQKLKEHIDGLTTKKIGIVAKIETKAAFQHLTKILLEGLNLDSFGIMIARGDLAVEMGYEQLAILQNSIKALCDAAHIPVIWATGVLEKMAKKGIPARTEITDLFIGLSADCIMLNKGPYIIEAVNLIEQVKYLYLKNKTKRSEFLSSFVQYGGY</sequence>
<comment type="catalytic activity">
    <reaction evidence="14">
        <text>pyruvate + ATP = phosphoenolpyruvate + ADP + H(+)</text>
        <dbReference type="Rhea" id="RHEA:18157"/>
        <dbReference type="ChEBI" id="CHEBI:15361"/>
        <dbReference type="ChEBI" id="CHEBI:15378"/>
        <dbReference type="ChEBI" id="CHEBI:30616"/>
        <dbReference type="ChEBI" id="CHEBI:58702"/>
        <dbReference type="ChEBI" id="CHEBI:456216"/>
        <dbReference type="EC" id="2.7.1.40"/>
    </reaction>
</comment>
<comment type="similarity">
    <text evidence="3 14">Belongs to the pyruvate kinase family.</text>
</comment>
<evidence type="ECO:0000259" key="15">
    <source>
        <dbReference type="Pfam" id="PF00224"/>
    </source>
</evidence>
<evidence type="ECO:0000256" key="10">
    <source>
        <dbReference type="ARBA" id="ARBA00022840"/>
    </source>
</evidence>
<dbReference type="PRINTS" id="PR01050">
    <property type="entry name" value="PYRUVTKNASE"/>
</dbReference>
<comment type="cofactor">
    <cofactor evidence="1">
        <name>K(+)</name>
        <dbReference type="ChEBI" id="CHEBI:29103"/>
    </cofactor>
</comment>
<keyword evidence="7" id="KW-0479">Metal-binding</keyword>
<keyword evidence="10" id="KW-0067">ATP-binding</keyword>
<feature type="domain" description="Pyruvate kinase barrel" evidence="15">
    <location>
        <begin position="129"/>
        <end position="460"/>
    </location>
</feature>
<gene>
    <name evidence="16" type="ORF">J2S07_003992</name>
</gene>
<evidence type="ECO:0000256" key="11">
    <source>
        <dbReference type="ARBA" id="ARBA00022842"/>
    </source>
</evidence>